<evidence type="ECO:0000313" key="2">
    <source>
        <dbReference type="Proteomes" id="UP000198290"/>
    </source>
</evidence>
<accession>A0A3G9GGD0</accession>
<proteinExistence type="predicted"/>
<dbReference type="RefSeq" id="WP_145985828.1">
    <property type="nucleotide sequence ID" value="NZ_AP018823.1"/>
</dbReference>
<protein>
    <submittedName>
        <fullName evidence="1">Fibronectin type III domain protein</fullName>
    </submittedName>
</protein>
<organism evidence="1 2">
    <name type="scientific">Aquitalea magnusonii</name>
    <dbReference type="NCBI Taxonomy" id="332411"/>
    <lineage>
        <taxon>Bacteria</taxon>
        <taxon>Pseudomonadati</taxon>
        <taxon>Pseudomonadota</taxon>
        <taxon>Betaproteobacteria</taxon>
        <taxon>Neisseriales</taxon>
        <taxon>Chromobacteriaceae</taxon>
        <taxon>Aquitalea</taxon>
    </lineage>
</organism>
<keyword evidence="2" id="KW-1185">Reference proteome</keyword>
<sequence>MSVATKVTALAQVIGADIKALFVAVAGKASVSSAAPSSLAAQAASGTSADASRADHVHPYPSSLPDLKITGSAKLPGVTLFSTAMAGVSSADWTNVPLDSSGNTALVAGYVYTFRLNVTGTSSNTGASYQVYQTAASTWAIRLVANSGTDSNKPRLQVSGGVVQVTTNNSNAYNLQVTVETRYTGNVTLSHPSALGIDGVLSHDGDASTLTATARVIGAGAAPSAWASQNYGVELQGGAVISQSTGVMQLVQNAVLTTGGWVYKYNTYASIYSAYGGWHYWNTAPSGTSGSSITWSTPMALSYAGNLLIGSTSDNGSDRLQVNGTIYATSPANKDSSNKVSTTAWVNINALCWYDNSATDFNAMTTSGVSFTAASNGNPSGSAGGILLVKNVGSLITQQFHTLTANNFFMRSSTDGGVSWNAWKQAATTASPTFSGTTTTSSLKVNGLMVNLAGGVALYGPGSLPALSTTMVAGEITGNGNQNLGTDYGMLRLSAGGGAALSQKSAIDLIGYTDDSTGRQIVFYAGGVRVGSFKASGNLLIGTSTDNGTDKLQISGTLLSSGNRLQAVSAPSAPASGYTLEYGQTLAGRTLPAAIPSMGKFVVNDPARWRRKISVMNAQGGGTTWFYDTMAAPAAVGTATARTVTAGTMVGMAQRIGYVSAATVGSLSGLYATLGMYTLGTGTLGGFFYSTRFAFSDPAAVSGARAFVGLSSSVAAPTNVEPNTLTNCVGLAQLSTDATQLYIVYGGSAGQAAIGLGAGFPPMAATGITGGPIYELTLYSPSTTSGVVYYRVERLDTGTFVEGSVGPGTAGTTLPANTTLLAHRAWRTNNATALAVGIDIVSVYLETEQ</sequence>
<reference evidence="2" key="1">
    <citation type="journal article" date="2017" name="Biotechnol. Biofuels">
        <title>Evaluation of environmental bacterial communities as a factor affecting the growth of duckweed Lemna minor.</title>
        <authorList>
            <person name="Ishizawa H."/>
            <person name="Kuroda M."/>
            <person name="Morikawa M."/>
            <person name="Ike M."/>
        </authorList>
    </citation>
    <scope>NUCLEOTIDE SEQUENCE [LARGE SCALE GENOMIC DNA]</scope>
    <source>
        <strain evidence="2">H3</strain>
    </source>
</reference>
<dbReference type="AlphaFoldDB" id="A0A3G9GGD0"/>
<dbReference type="EMBL" id="AP018823">
    <property type="protein sequence ID" value="BBF85689.1"/>
    <property type="molecule type" value="Genomic_DNA"/>
</dbReference>
<reference evidence="2" key="3">
    <citation type="journal article" date="2017" name="Plant Physiol. Biochem.">
        <title>Differential oxidative and antioxidative response of duckweed Lemna minor toward plant growth promoting/inhibiting bacteria.</title>
        <authorList>
            <person name="Ishizawa H."/>
            <person name="Kuroda M."/>
            <person name="Morikawa M."/>
            <person name="Ike M."/>
        </authorList>
    </citation>
    <scope>NUCLEOTIDE SEQUENCE [LARGE SCALE GENOMIC DNA]</scope>
    <source>
        <strain evidence="2">H3</strain>
    </source>
</reference>
<name>A0A3G9GGD0_9NEIS</name>
<dbReference type="OrthoDB" id="10009858at2"/>
<reference evidence="1 2" key="2">
    <citation type="journal article" date="2017" name="Genome Announc.">
        <title>Draft genome sequence of Aquitalea magnusonii strain H3, a plant growth-promoting bacterium of duckweed Lemna minor.</title>
        <authorList>
            <person name="Ishizawa H."/>
            <person name="Kuroda M."/>
            <person name="Ike M."/>
        </authorList>
    </citation>
    <scope>NUCLEOTIDE SEQUENCE [LARGE SCALE GENOMIC DNA]</scope>
    <source>
        <strain evidence="1 2">H3</strain>
    </source>
</reference>
<dbReference type="CDD" id="cd19958">
    <property type="entry name" value="pyocin_knob"/>
    <property type="match status" value="1"/>
</dbReference>
<evidence type="ECO:0000313" key="1">
    <source>
        <dbReference type="EMBL" id="BBF85689.1"/>
    </source>
</evidence>
<dbReference type="KEGG" id="amah:DLM_2074"/>
<dbReference type="Proteomes" id="UP000198290">
    <property type="component" value="Chromosome"/>
</dbReference>
<gene>
    <name evidence="1" type="ORF">DLM_2074</name>
</gene>